<proteinExistence type="predicted"/>
<name>A0A832MMA9_9THEM</name>
<dbReference type="InterPro" id="IPR027417">
    <property type="entry name" value="P-loop_NTPase"/>
</dbReference>
<evidence type="ECO:0000313" key="2">
    <source>
        <dbReference type="EMBL" id="HGZ79166.1"/>
    </source>
</evidence>
<sequence length="278" mass="31226">MVFFVSYHKIWYSVFFGGIDAFMAKTLTFANLKGGTGKTTLCYNIAALFVDMGYRSLLIDLDAQAHATTHAGFEPIKIKKGVFEAISEYLKKQSVDSQVILRQQGLSILPSNSKTVLLEEELASLTNKESVLRDFLMELDRDFDFIFIDTPPSLGLTVLNALVASDYLLIPVRLDFFSLVGLAQMINFYYKVNTTLSPYLKLLGLIPISISARARVCNDVLNELRTTFGEKLLFPTLRNDIKVVEASSHGLPVHRYAPKSRASEDLTKISQEILRRLI</sequence>
<protein>
    <submittedName>
        <fullName evidence="2">ParA family protein</fullName>
    </submittedName>
</protein>
<dbReference type="SUPFAM" id="SSF52540">
    <property type="entry name" value="P-loop containing nucleoside triphosphate hydrolases"/>
    <property type="match status" value="1"/>
</dbReference>
<accession>A0A832MMA9</accession>
<dbReference type="EMBL" id="DTKQ01000032">
    <property type="protein sequence ID" value="HGZ79166.1"/>
    <property type="molecule type" value="Genomic_DNA"/>
</dbReference>
<comment type="caution">
    <text evidence="2">The sequence shown here is derived from an EMBL/GenBank/DDBJ whole genome shotgun (WGS) entry which is preliminary data.</text>
</comment>
<dbReference type="PANTHER" id="PTHR13696:SF98">
    <property type="entry name" value="PLASMID PARTITION PROTEIN A"/>
    <property type="match status" value="1"/>
</dbReference>
<organism evidence="2">
    <name type="scientific">Pseudothermotoga hypogea</name>
    <dbReference type="NCBI Taxonomy" id="57487"/>
    <lineage>
        <taxon>Bacteria</taxon>
        <taxon>Thermotogati</taxon>
        <taxon>Thermotogota</taxon>
        <taxon>Thermotogae</taxon>
        <taxon>Thermotogales</taxon>
        <taxon>Thermotogaceae</taxon>
        <taxon>Pseudothermotoga</taxon>
    </lineage>
</organism>
<reference evidence="2" key="1">
    <citation type="journal article" date="2020" name="mSystems">
        <title>Genome- and Community-Level Interaction Insights into Carbon Utilization and Element Cycling Functions of Hydrothermarchaeota in Hydrothermal Sediment.</title>
        <authorList>
            <person name="Zhou Z."/>
            <person name="Liu Y."/>
            <person name="Xu W."/>
            <person name="Pan J."/>
            <person name="Luo Z.H."/>
            <person name="Li M."/>
        </authorList>
    </citation>
    <scope>NUCLEOTIDE SEQUENCE [LARGE SCALE GENOMIC DNA]</scope>
    <source>
        <strain evidence="2">SpSt-86</strain>
    </source>
</reference>
<dbReference type="Pfam" id="PF13614">
    <property type="entry name" value="AAA_31"/>
    <property type="match status" value="1"/>
</dbReference>
<feature type="domain" description="AAA" evidence="1">
    <location>
        <begin position="25"/>
        <end position="201"/>
    </location>
</feature>
<dbReference type="PANTHER" id="PTHR13696">
    <property type="entry name" value="P-LOOP CONTAINING NUCLEOSIDE TRIPHOSPHATE HYDROLASE"/>
    <property type="match status" value="1"/>
</dbReference>
<dbReference type="CDD" id="cd02042">
    <property type="entry name" value="ParAB_family"/>
    <property type="match status" value="1"/>
</dbReference>
<evidence type="ECO:0000259" key="1">
    <source>
        <dbReference type="Pfam" id="PF13614"/>
    </source>
</evidence>
<dbReference type="AlphaFoldDB" id="A0A832MMA9"/>
<gene>
    <name evidence="2" type="ORF">ENW55_04190</name>
</gene>
<dbReference type="InterPro" id="IPR050678">
    <property type="entry name" value="DNA_Partitioning_ATPase"/>
</dbReference>
<dbReference type="Gene3D" id="3.40.50.300">
    <property type="entry name" value="P-loop containing nucleotide triphosphate hydrolases"/>
    <property type="match status" value="1"/>
</dbReference>
<dbReference type="InterPro" id="IPR025669">
    <property type="entry name" value="AAA_dom"/>
</dbReference>